<protein>
    <recommendedName>
        <fullName evidence="1">Solute-binding protein family 5 domain-containing protein</fullName>
    </recommendedName>
</protein>
<dbReference type="Gene3D" id="3.10.105.10">
    <property type="entry name" value="Dipeptide-binding Protein, Domain 3"/>
    <property type="match status" value="1"/>
</dbReference>
<gene>
    <name evidence="2" type="ORF">CIK66_09335</name>
</gene>
<dbReference type="PROSITE" id="PS51318">
    <property type="entry name" value="TAT"/>
    <property type="match status" value="1"/>
</dbReference>
<dbReference type="Pfam" id="PF00496">
    <property type="entry name" value="SBP_bac_5"/>
    <property type="match status" value="1"/>
</dbReference>
<name>A0A2A3YJJ3_9MICO</name>
<reference evidence="2 3" key="1">
    <citation type="journal article" date="2017" name="Elife">
        <title>Extensive horizontal gene transfer in cheese-associated bacteria.</title>
        <authorList>
            <person name="Bonham K.S."/>
            <person name="Wolfe B.E."/>
            <person name="Dutton R.J."/>
        </authorList>
    </citation>
    <scope>NUCLEOTIDE SEQUENCE [LARGE SCALE GENOMIC DNA]</scope>
    <source>
        <strain evidence="2 3">341_9</strain>
    </source>
</reference>
<dbReference type="PROSITE" id="PS51257">
    <property type="entry name" value="PROKAR_LIPOPROTEIN"/>
    <property type="match status" value="1"/>
</dbReference>
<dbReference type="Proteomes" id="UP000218598">
    <property type="component" value="Unassembled WGS sequence"/>
</dbReference>
<dbReference type="InterPro" id="IPR006311">
    <property type="entry name" value="TAT_signal"/>
</dbReference>
<dbReference type="RefSeq" id="WP_096197093.1">
    <property type="nucleotide sequence ID" value="NZ_JBQQNQ010000003.1"/>
</dbReference>
<accession>A0A2A3YJJ3</accession>
<evidence type="ECO:0000313" key="3">
    <source>
        <dbReference type="Proteomes" id="UP000218598"/>
    </source>
</evidence>
<dbReference type="OrthoDB" id="9803988at2"/>
<proteinExistence type="predicted"/>
<evidence type="ECO:0000259" key="1">
    <source>
        <dbReference type="Pfam" id="PF00496"/>
    </source>
</evidence>
<dbReference type="EMBL" id="NRGR01000015">
    <property type="protein sequence ID" value="PCC39448.1"/>
    <property type="molecule type" value="Genomic_DNA"/>
</dbReference>
<sequence>MISNWTRRDVLKAVGLTTVAGAGVAACAPAEPEGGGGSGGEGSGGDFHGAWPYMPSPEGHFNFAALPYAGVPTVILGDGPYRDLLLPPSALWLWADKEWEYLIAESHELDADAGTLTVTLKPDLTWSDGSALTSQDYLTTFYVQFIQRSPAWDFITGLEAPDDTTVVVSFEDPPAVLERFILKSNIVPTAQYGEWADRAKAIVDAGGSMDEGDGEALGTDFQTFKPENVVVSGPYDFDYDTITNTQLTLVRNKTGYGADKVTFDNVVIYNGETTEITSLVQSADIDYATHGFAPASEKPFEAAGYTILRPPVYSGPALYLNQERFPEFADVRTRKAFAHLLDRATIGQVSLAESGVAVTNMVGFSDNFVDEWLTDDVKSKIDKYEQDADKATSLLEEAGWTKDGDAWKTPEGKSASYEIQFPQTYADWSAAGKEVAEEFAAFGISVTARGLDDKQAPIDLDKGDFEMAIEAWGSSAHPHPYFSFVQDLFVHNIPIAKNQGGKGYAFPLQDVETSAGTVDLEEVVTKSGEGLDVEDQKKNVSVAALAFNELLPIIPIFERYGNNPALEGVRVQGFPTEDDPILENAPYADNFVVLKMFRGEITPVEG</sequence>
<dbReference type="SUPFAM" id="SSF53850">
    <property type="entry name" value="Periplasmic binding protein-like II"/>
    <property type="match status" value="1"/>
</dbReference>
<keyword evidence="3" id="KW-1185">Reference proteome</keyword>
<dbReference type="GO" id="GO:0015833">
    <property type="term" value="P:peptide transport"/>
    <property type="evidence" value="ECO:0007669"/>
    <property type="project" value="TreeGrafter"/>
</dbReference>
<dbReference type="InterPro" id="IPR000914">
    <property type="entry name" value="SBP_5_dom"/>
</dbReference>
<feature type="domain" description="Solute-binding protein family 5" evidence="1">
    <location>
        <begin position="101"/>
        <end position="482"/>
    </location>
</feature>
<organism evidence="2 3">
    <name type="scientific">Brachybacterium alimentarium</name>
    <dbReference type="NCBI Taxonomy" id="47845"/>
    <lineage>
        <taxon>Bacteria</taxon>
        <taxon>Bacillati</taxon>
        <taxon>Actinomycetota</taxon>
        <taxon>Actinomycetes</taxon>
        <taxon>Micrococcales</taxon>
        <taxon>Dermabacteraceae</taxon>
        <taxon>Brachybacterium</taxon>
    </lineage>
</organism>
<dbReference type="AlphaFoldDB" id="A0A2A3YJJ3"/>
<dbReference type="Gene3D" id="3.40.190.10">
    <property type="entry name" value="Periplasmic binding protein-like II"/>
    <property type="match status" value="1"/>
</dbReference>
<dbReference type="GO" id="GO:1904680">
    <property type="term" value="F:peptide transmembrane transporter activity"/>
    <property type="evidence" value="ECO:0007669"/>
    <property type="project" value="TreeGrafter"/>
</dbReference>
<evidence type="ECO:0000313" key="2">
    <source>
        <dbReference type="EMBL" id="PCC39448.1"/>
    </source>
</evidence>
<dbReference type="PANTHER" id="PTHR30290">
    <property type="entry name" value="PERIPLASMIC BINDING COMPONENT OF ABC TRANSPORTER"/>
    <property type="match status" value="1"/>
</dbReference>
<comment type="caution">
    <text evidence="2">The sequence shown here is derived from an EMBL/GenBank/DDBJ whole genome shotgun (WGS) entry which is preliminary data.</text>
</comment>
<dbReference type="InterPro" id="IPR039424">
    <property type="entry name" value="SBP_5"/>
</dbReference>